<accession>A0ABY4BJC3</accession>
<gene>
    <name evidence="2" type="ORF">MTP08_12275</name>
</gene>
<proteinExistence type="predicted"/>
<protein>
    <submittedName>
        <fullName evidence="2">Uncharacterized protein</fullName>
    </submittedName>
</protein>
<evidence type="ECO:0000313" key="3">
    <source>
        <dbReference type="Proteomes" id="UP000831068"/>
    </source>
</evidence>
<dbReference type="Proteomes" id="UP000831068">
    <property type="component" value="Chromosome"/>
</dbReference>
<sequence length="128" mass="14951">MKNAFIYFFTALFLLFVVESRLSLHTLRNDYFSHSSQNLPKKANRLNQTLEKISTQHKLDNVKMSSEVEESDYSYSNSGTLIAFTVSIFLIIYLFALHFGNRVKGNPFRFIADIFSVKRFILIRSIRI</sequence>
<name>A0ABY4BJC3_9FLAO</name>
<feature type="transmembrane region" description="Helical" evidence="1">
    <location>
        <begin position="81"/>
        <end position="100"/>
    </location>
</feature>
<organism evidence="2 3">
    <name type="scientific">Chryseobacterium oryzae</name>
    <dbReference type="NCBI Taxonomy" id="2929799"/>
    <lineage>
        <taxon>Bacteria</taxon>
        <taxon>Pseudomonadati</taxon>
        <taxon>Bacteroidota</taxon>
        <taxon>Flavobacteriia</taxon>
        <taxon>Flavobacteriales</taxon>
        <taxon>Weeksellaceae</taxon>
        <taxon>Chryseobacterium group</taxon>
        <taxon>Chryseobacterium</taxon>
    </lineage>
</organism>
<evidence type="ECO:0000256" key="1">
    <source>
        <dbReference type="SAM" id="Phobius"/>
    </source>
</evidence>
<reference evidence="2 3" key="1">
    <citation type="submission" date="2022-03" db="EMBL/GenBank/DDBJ databases">
        <title>Chryseobacterium sp. isolated from the Andong Sikhe.</title>
        <authorList>
            <person name="Won M."/>
            <person name="Kim S.-J."/>
            <person name="Kwon S.-W."/>
        </authorList>
    </citation>
    <scope>NUCLEOTIDE SEQUENCE [LARGE SCALE GENOMIC DNA]</scope>
    <source>
        <strain evidence="2 3">ADR-1</strain>
    </source>
</reference>
<evidence type="ECO:0000313" key="2">
    <source>
        <dbReference type="EMBL" id="UOE37816.1"/>
    </source>
</evidence>
<dbReference type="EMBL" id="CP094529">
    <property type="protein sequence ID" value="UOE37816.1"/>
    <property type="molecule type" value="Genomic_DNA"/>
</dbReference>
<dbReference type="RefSeq" id="WP_243576188.1">
    <property type="nucleotide sequence ID" value="NZ_CP094529.1"/>
</dbReference>
<keyword evidence="1" id="KW-0812">Transmembrane</keyword>
<keyword evidence="3" id="KW-1185">Reference proteome</keyword>
<keyword evidence="1" id="KW-1133">Transmembrane helix</keyword>
<keyword evidence="1" id="KW-0472">Membrane</keyword>